<dbReference type="InterPro" id="IPR002182">
    <property type="entry name" value="NB-ARC"/>
</dbReference>
<sequence>MDSVTAEQHMEDLGTTGQRTEDSGITEQRTEDSGTTEQRTEDLGTMEERKSHILELLGNDGVSTVVLVGDTGMGKTWMAREISECAVRKGSCYESLWLSVTEKYDINLLYKSIAHQLSLSFITEEWGDEDEYIDSNRDVKDMQIEEEEPESLKHKIKAKLEEKRSALHEEKKYLLLVLDVEGNKMKDNDLPNIFRAALPSGDCNPLKILITKRKSEEAPINEENNKVSFDPLSLEESLTILENSIDKKIKEIQGFNDLFDANAIARKSMGLPAAITVIAGALNYIAKDSSGDWTLESALEKASNYEKAAKGVNPLISCAYEMLPGTVIQNCFWHSVQFFHKHGGIHYNELITHWIMEGNFDPFDHIEKAYKEGHCVLMELLDRGMLKIQDDNIVSIEGAALNMIDSRPRGYGGIANLGLASVLGNGEWEGLGRIRQTEGMIKTLCNPKHWQKVSTLLIDGSCLSLESHDSFLDCMQELQVLAVFNPKFTSITSSLVKMDKLLVLLLRSCNLLEDIAHIKKLKTLKVLEISGASQIKSLPEELFDGMTDLQSLNLSGLEIQTLPSLSNLKKLRLLILRRCSCLNKLPSLKELINLEILDLSGASSFVRFIDPTLSFLSNIQMIDLSGTAIVRLPKFKDLPNLTQILLRDCCGIHMLPNLQQLPSLQILDLSGAITLNKFNCISMASLDDFRILDLSKTLISELPSIPSSLTELKLIGCSELLKLPCTTALKNLELLDVSNSSKLSEIEDKSFQHLTYLHYLNLSKTKVENLPSLSNLKNLRKLLLKDCSSLKNLLDLEGLTGLEVLDISGCENLDKLPNLNAFKKLEVLDLSGCRALKVEGNVSFEHMSRLRKLSLDQCGGLNLSEIAAKTLECMTHLQILKLSGITEDMSSISSKLTTLTNLIQLSLKDCQGLKTLPSLEALSKLEVLDLSGTAVASLPVLEKLSNIRELLLSGCSSLKTLPSLKALIHLNVLDISETGIIEFPYEISELTCLKRLVLPHLNIKREVDWRKIKRLPEDVDWGGCGISIPTETGANGRKLSILVEGTQFFHFLKENHELQEACFKQISFSVRPPSEQANNGEKFCYSDEVMFSNYRHFSRYRKDALALEIRGFNSFPTGLEDVLMHTEYISLTDNMFMKNLSDLDAVPLTKVKGCRLQACPKMEIIFSEKRDFELAKNLEILWVSNIPNLKRLYGGEVQSVDFKNLTHLHLDCCPKLENVFPSSQFPENLAILQIKFCDSMKTVFEHKKPDECKLSKLHTLLLFELPELTSIGITLQPLRKVKIRKCPKLDISEERLKSEEITSHQNE</sequence>
<dbReference type="InterPro" id="IPR001611">
    <property type="entry name" value="Leu-rich_rpt"/>
</dbReference>
<proteinExistence type="inferred from homology"/>
<dbReference type="PANTHER" id="PTHR33463">
    <property type="entry name" value="NB-ARC DOMAIN-CONTAINING PROTEIN-RELATED"/>
    <property type="match status" value="1"/>
</dbReference>
<accession>A0AA39T6K2</accession>
<dbReference type="Pfam" id="PF13855">
    <property type="entry name" value="LRR_8"/>
    <property type="match status" value="1"/>
</dbReference>
<evidence type="ECO:0000256" key="2">
    <source>
        <dbReference type="ARBA" id="ARBA00022821"/>
    </source>
</evidence>
<dbReference type="PRINTS" id="PR00364">
    <property type="entry name" value="DISEASERSIST"/>
</dbReference>
<dbReference type="EMBL" id="JAUESC010000003">
    <property type="protein sequence ID" value="KAK0601694.1"/>
    <property type="molecule type" value="Genomic_DNA"/>
</dbReference>
<reference evidence="5" key="2">
    <citation type="submission" date="2023-06" db="EMBL/GenBank/DDBJ databases">
        <authorList>
            <person name="Swenson N.G."/>
            <person name="Wegrzyn J.L."/>
            <person name="Mcevoy S.L."/>
        </authorList>
    </citation>
    <scope>NUCLEOTIDE SEQUENCE</scope>
    <source>
        <strain evidence="5">NS2018</strain>
        <tissue evidence="5">Leaf</tissue>
    </source>
</reference>
<dbReference type="Gene3D" id="3.40.50.300">
    <property type="entry name" value="P-loop containing nucleotide triphosphate hydrolases"/>
    <property type="match status" value="1"/>
</dbReference>
<feature type="domain" description="NB-ARC" evidence="4">
    <location>
        <begin position="49"/>
        <end position="245"/>
    </location>
</feature>
<dbReference type="InterPro" id="IPR027417">
    <property type="entry name" value="P-loop_NTPase"/>
</dbReference>
<evidence type="ECO:0000256" key="1">
    <source>
        <dbReference type="ARBA" id="ARBA00008894"/>
    </source>
</evidence>
<organism evidence="5 6">
    <name type="scientific">Acer saccharum</name>
    <name type="common">Sugar maple</name>
    <dbReference type="NCBI Taxonomy" id="4024"/>
    <lineage>
        <taxon>Eukaryota</taxon>
        <taxon>Viridiplantae</taxon>
        <taxon>Streptophyta</taxon>
        <taxon>Embryophyta</taxon>
        <taxon>Tracheophyta</taxon>
        <taxon>Spermatophyta</taxon>
        <taxon>Magnoliopsida</taxon>
        <taxon>eudicotyledons</taxon>
        <taxon>Gunneridae</taxon>
        <taxon>Pentapetalae</taxon>
        <taxon>rosids</taxon>
        <taxon>malvids</taxon>
        <taxon>Sapindales</taxon>
        <taxon>Sapindaceae</taxon>
        <taxon>Hippocastanoideae</taxon>
        <taxon>Acereae</taxon>
        <taxon>Acer</taxon>
    </lineage>
</organism>
<evidence type="ECO:0000313" key="6">
    <source>
        <dbReference type="Proteomes" id="UP001168877"/>
    </source>
</evidence>
<name>A0AA39T6K2_ACESA</name>
<dbReference type="InterPro" id="IPR050905">
    <property type="entry name" value="Plant_NBS-LRR"/>
</dbReference>
<feature type="region of interest" description="Disordered" evidence="3">
    <location>
        <begin position="1"/>
        <end position="46"/>
    </location>
</feature>
<dbReference type="Proteomes" id="UP001168877">
    <property type="component" value="Unassembled WGS sequence"/>
</dbReference>
<dbReference type="PANTHER" id="PTHR33463:SF218">
    <property type="entry name" value="DISEASE RESISTANCE PROTEIN RPS2-LIKE"/>
    <property type="match status" value="1"/>
</dbReference>
<evidence type="ECO:0000256" key="3">
    <source>
        <dbReference type="SAM" id="MobiDB-lite"/>
    </source>
</evidence>
<dbReference type="SUPFAM" id="SSF52540">
    <property type="entry name" value="P-loop containing nucleoside triphosphate hydrolases"/>
    <property type="match status" value="1"/>
</dbReference>
<comment type="caution">
    <text evidence="5">The sequence shown here is derived from an EMBL/GenBank/DDBJ whole genome shotgun (WGS) entry which is preliminary data.</text>
</comment>
<feature type="compositionally biased region" description="Basic and acidic residues" evidence="3">
    <location>
        <begin position="28"/>
        <end position="46"/>
    </location>
</feature>
<protein>
    <recommendedName>
        <fullName evidence="4">NB-ARC domain-containing protein</fullName>
    </recommendedName>
</protein>
<dbReference type="Gene3D" id="3.80.10.10">
    <property type="entry name" value="Ribonuclease Inhibitor"/>
    <property type="match status" value="4"/>
</dbReference>
<keyword evidence="2" id="KW-0611">Plant defense</keyword>
<dbReference type="Pfam" id="PF00931">
    <property type="entry name" value="NB-ARC"/>
    <property type="match status" value="1"/>
</dbReference>
<evidence type="ECO:0000259" key="4">
    <source>
        <dbReference type="Pfam" id="PF00931"/>
    </source>
</evidence>
<dbReference type="InterPro" id="IPR032675">
    <property type="entry name" value="LRR_dom_sf"/>
</dbReference>
<dbReference type="SUPFAM" id="SSF52058">
    <property type="entry name" value="L domain-like"/>
    <property type="match status" value="2"/>
</dbReference>
<reference evidence="5" key="1">
    <citation type="journal article" date="2022" name="Plant J.">
        <title>Strategies of tolerance reflected in two North American maple genomes.</title>
        <authorList>
            <person name="McEvoy S.L."/>
            <person name="Sezen U.U."/>
            <person name="Trouern-Trend A."/>
            <person name="McMahon S.M."/>
            <person name="Schaberg P.G."/>
            <person name="Yang J."/>
            <person name="Wegrzyn J.L."/>
            <person name="Swenson N.G."/>
        </authorList>
    </citation>
    <scope>NUCLEOTIDE SEQUENCE</scope>
    <source>
        <strain evidence="5">NS2018</strain>
    </source>
</reference>
<evidence type="ECO:0000313" key="5">
    <source>
        <dbReference type="EMBL" id="KAK0601694.1"/>
    </source>
</evidence>
<feature type="compositionally biased region" description="Polar residues" evidence="3">
    <location>
        <begin position="15"/>
        <end position="27"/>
    </location>
</feature>
<gene>
    <name evidence="5" type="ORF">LWI29_026554</name>
</gene>
<keyword evidence="6" id="KW-1185">Reference proteome</keyword>
<comment type="similarity">
    <text evidence="1">Belongs to the disease resistance NB-LRR family.</text>
</comment>
<dbReference type="GO" id="GO:0043531">
    <property type="term" value="F:ADP binding"/>
    <property type="evidence" value="ECO:0007669"/>
    <property type="project" value="InterPro"/>
</dbReference>
<dbReference type="PROSITE" id="PS51450">
    <property type="entry name" value="LRR"/>
    <property type="match status" value="3"/>
</dbReference>